<evidence type="ECO:0000259" key="1">
    <source>
        <dbReference type="Pfam" id="PF03372"/>
    </source>
</evidence>
<dbReference type="STRING" id="1810504.PG2T_03535"/>
<dbReference type="GO" id="GO:0003824">
    <property type="term" value="F:catalytic activity"/>
    <property type="evidence" value="ECO:0007669"/>
    <property type="project" value="InterPro"/>
</dbReference>
<dbReference type="Proteomes" id="UP000092952">
    <property type="component" value="Chromosome"/>
</dbReference>
<evidence type="ECO:0000313" key="2">
    <source>
        <dbReference type="EMBL" id="ANX05473.1"/>
    </source>
</evidence>
<dbReference type="GO" id="GO:0016020">
    <property type="term" value="C:membrane"/>
    <property type="evidence" value="ECO:0007669"/>
    <property type="project" value="GOC"/>
</dbReference>
<dbReference type="InterPro" id="IPR036691">
    <property type="entry name" value="Endo/exonu/phosph_ase_sf"/>
</dbReference>
<dbReference type="FunCoup" id="A0A1B1YXT9">
    <property type="interactions" value="27"/>
</dbReference>
<dbReference type="AlphaFoldDB" id="A0A1B1YXT9"/>
<dbReference type="Gene3D" id="3.60.10.10">
    <property type="entry name" value="Endonuclease/exonuclease/phosphatase"/>
    <property type="match status" value="1"/>
</dbReference>
<dbReference type="SUPFAM" id="SSF56219">
    <property type="entry name" value="DNase I-like"/>
    <property type="match status" value="1"/>
</dbReference>
<evidence type="ECO:0000313" key="3">
    <source>
        <dbReference type="Proteomes" id="UP000092952"/>
    </source>
</evidence>
<dbReference type="EMBL" id="CP014671">
    <property type="protein sequence ID" value="ANX05473.1"/>
    <property type="molecule type" value="Genomic_DNA"/>
</dbReference>
<dbReference type="OrthoDB" id="5293344at2"/>
<dbReference type="InParanoid" id="A0A1B1YXT9"/>
<reference evidence="3" key="1">
    <citation type="submission" date="2016-03" db="EMBL/GenBank/DDBJ databases">
        <title>Complete genome sequence of Solimmundus cernigliae, representing a novel lineage of polycyclic aromatic hydrocarbon degraders within the Gammaproteobacteria.</title>
        <authorList>
            <person name="Singleton D.R."/>
            <person name="Dickey A.N."/>
            <person name="Scholl E.H."/>
            <person name="Wright F.A."/>
            <person name="Aitken M.D."/>
        </authorList>
    </citation>
    <scope>NUCLEOTIDE SEQUENCE [LARGE SCALE GENOMIC DNA]</scope>
    <source>
        <strain evidence="3">TR3.2</strain>
    </source>
</reference>
<dbReference type="KEGG" id="gbi:PG2T_03535"/>
<name>A0A1B1YXT9_9GAMM</name>
<accession>A0A1B1YXT9</accession>
<protein>
    <recommendedName>
        <fullName evidence="1">Endonuclease/exonuclease/phosphatase domain-containing protein</fullName>
    </recommendedName>
</protein>
<dbReference type="PANTHER" id="PTHR14859">
    <property type="entry name" value="CALCOFLUOR WHITE HYPERSENSITIVE PROTEIN PRECURSOR"/>
    <property type="match status" value="1"/>
</dbReference>
<dbReference type="InterPro" id="IPR051916">
    <property type="entry name" value="GPI-anchor_lipid_remodeler"/>
</dbReference>
<dbReference type="InterPro" id="IPR005135">
    <property type="entry name" value="Endo/exonuclease/phosphatase"/>
</dbReference>
<dbReference type="GO" id="GO:0006506">
    <property type="term" value="P:GPI anchor biosynthetic process"/>
    <property type="evidence" value="ECO:0007669"/>
    <property type="project" value="TreeGrafter"/>
</dbReference>
<feature type="domain" description="Endonuclease/exonuclease/phosphatase" evidence="1">
    <location>
        <begin position="1"/>
        <end position="229"/>
    </location>
</feature>
<dbReference type="PANTHER" id="PTHR14859:SF15">
    <property type="entry name" value="ENDONUCLEASE_EXONUCLEASE_PHOSPHATASE DOMAIN-CONTAINING PROTEIN"/>
    <property type="match status" value="1"/>
</dbReference>
<dbReference type="Pfam" id="PF03372">
    <property type="entry name" value="Exo_endo_phos"/>
    <property type="match status" value="1"/>
</dbReference>
<organism evidence="2 3">
    <name type="scientific">Immundisolibacter cernigliae</name>
    <dbReference type="NCBI Taxonomy" id="1810504"/>
    <lineage>
        <taxon>Bacteria</taxon>
        <taxon>Pseudomonadati</taxon>
        <taxon>Pseudomonadota</taxon>
        <taxon>Gammaproteobacteria</taxon>
        <taxon>Immundisolibacterales</taxon>
        <taxon>Immundisolibacteraceae</taxon>
        <taxon>Immundisolibacter</taxon>
    </lineage>
</organism>
<proteinExistence type="predicted"/>
<sequence>MTYNIQVGIDTGRYRQYLTRGWRHVLPFGGRQENLDQIATVLRDHDIVALQEIDAGSYRGAFLNQAQYLAERAGFPNWHLQVNRNYGALARHGIAVLSRLPPTGIRECRLPGFLPGRGALLLSFGSDARPLHVLAVHLSLGQRSRQRQLRYLARLSAHCKDLILLGDMNCPAWHLQRHSSLINAGLHVADTEGHSYPSWRPRRNLDHVLLSPSLKVRHARVLDHPMSDHLPVAVELDLPPALAASLAHGRTMTLPACA</sequence>
<keyword evidence="3" id="KW-1185">Reference proteome</keyword>
<gene>
    <name evidence="2" type="ORF">PG2T_03535</name>
</gene>